<reference evidence="1" key="1">
    <citation type="journal article" date="2014" name="Genome Announc.">
        <title>Draft Genome Sequence of Clostridium straminisolvens Strain JCM 21531T, Isolated from a Cellulose-Degrading Bacterial Community.</title>
        <authorList>
            <person name="Yuki M."/>
            <person name="Oshima K."/>
            <person name="Suda W."/>
            <person name="Sakamoto M."/>
            <person name="Kitamura K."/>
            <person name="Iida T."/>
            <person name="Hattori M."/>
            <person name="Ohkuma M."/>
        </authorList>
    </citation>
    <scope>NUCLEOTIDE SEQUENCE [LARGE SCALE GENOMIC DNA]</scope>
    <source>
        <strain evidence="1">JCM 21531</strain>
    </source>
</reference>
<sequence length="128" mass="14430">MDIKDALLTEKENIDRGVTRFMKALEKDSIQYNSQDLDQEQKVDVNPVQLNTQNVHVHISPDSNYTSGKITGSTCFKNNKQIAKNVLIFLHFGRECGSPVCRTTSDSNGNYIFEELPPGFYIISATWG</sequence>
<dbReference type="Gene3D" id="2.60.40.10">
    <property type="entry name" value="Immunoglobulins"/>
    <property type="match status" value="1"/>
</dbReference>
<evidence type="ECO:0000313" key="2">
    <source>
        <dbReference type="Proteomes" id="UP000019109"/>
    </source>
</evidence>
<gene>
    <name evidence="1" type="ORF">JCM21531_3244</name>
</gene>
<dbReference type="Proteomes" id="UP000019109">
    <property type="component" value="Unassembled WGS sequence"/>
</dbReference>
<keyword evidence="2" id="KW-1185">Reference proteome</keyword>
<comment type="caution">
    <text evidence="1">The sequence shown here is derived from an EMBL/GenBank/DDBJ whole genome shotgun (WGS) entry which is preliminary data.</text>
</comment>
<dbReference type="AlphaFoldDB" id="W4VAC1"/>
<dbReference type="InterPro" id="IPR013783">
    <property type="entry name" value="Ig-like_fold"/>
</dbReference>
<organism evidence="1 2">
    <name type="scientific">Acetivibrio straminisolvens JCM 21531</name>
    <dbReference type="NCBI Taxonomy" id="1294263"/>
    <lineage>
        <taxon>Bacteria</taxon>
        <taxon>Bacillati</taxon>
        <taxon>Bacillota</taxon>
        <taxon>Clostridia</taxon>
        <taxon>Eubacteriales</taxon>
        <taxon>Oscillospiraceae</taxon>
        <taxon>Acetivibrio</taxon>
    </lineage>
</organism>
<dbReference type="EMBL" id="BAVR01000043">
    <property type="protein sequence ID" value="GAE89694.1"/>
    <property type="molecule type" value="Genomic_DNA"/>
</dbReference>
<name>W4VAC1_9FIRM</name>
<protein>
    <submittedName>
        <fullName evidence="1">Uncharacterized protein</fullName>
    </submittedName>
</protein>
<dbReference type="RefSeq" id="WP_243467596.1">
    <property type="nucleotide sequence ID" value="NZ_BAVR01000043.1"/>
</dbReference>
<accession>W4VAC1</accession>
<dbReference type="SUPFAM" id="SSF117074">
    <property type="entry name" value="Hypothetical protein PA1324"/>
    <property type="match status" value="1"/>
</dbReference>
<evidence type="ECO:0000313" key="1">
    <source>
        <dbReference type="EMBL" id="GAE89694.1"/>
    </source>
</evidence>
<proteinExistence type="predicted"/>